<keyword evidence="4 11" id="KW-0812">Transmembrane</keyword>
<protein>
    <recommendedName>
        <fullName evidence="16">ABC transporter</fullName>
    </recommendedName>
</protein>
<evidence type="ECO:0000256" key="9">
    <source>
        <dbReference type="ARBA" id="ARBA00023136"/>
    </source>
</evidence>
<dbReference type="SMART" id="SM00382">
    <property type="entry name" value="AAA"/>
    <property type="match status" value="2"/>
</dbReference>
<feature type="compositionally biased region" description="Basic and acidic residues" evidence="10">
    <location>
        <begin position="1"/>
        <end position="20"/>
    </location>
</feature>
<dbReference type="InterPro" id="IPR036640">
    <property type="entry name" value="ABC1_TM_sf"/>
</dbReference>
<feature type="domain" description="ABC transmembrane type-1" evidence="13">
    <location>
        <begin position="186"/>
        <end position="468"/>
    </location>
</feature>
<evidence type="ECO:0000256" key="8">
    <source>
        <dbReference type="ARBA" id="ARBA00022989"/>
    </source>
</evidence>
<comment type="similarity">
    <text evidence="2">Belongs to the ABC transporter superfamily. ABCC family. Conjugate transporter (TC 3.A.1.208) subfamily.</text>
</comment>
<feature type="compositionally biased region" description="Low complexity" evidence="10">
    <location>
        <begin position="517"/>
        <end position="528"/>
    </location>
</feature>
<dbReference type="OrthoDB" id="6500128at2759"/>
<evidence type="ECO:0000313" key="14">
    <source>
        <dbReference type="EMBL" id="KAF9516365.1"/>
    </source>
</evidence>
<evidence type="ECO:0000256" key="11">
    <source>
        <dbReference type="SAM" id="Phobius"/>
    </source>
</evidence>
<dbReference type="Pfam" id="PF00005">
    <property type="entry name" value="ABC_tran"/>
    <property type="match status" value="2"/>
</dbReference>
<feature type="domain" description="ABC transmembrane type-1" evidence="13">
    <location>
        <begin position="835"/>
        <end position="1101"/>
    </location>
</feature>
<dbReference type="Gene3D" id="3.40.50.300">
    <property type="entry name" value="P-loop containing nucleotide triphosphate hydrolases"/>
    <property type="match status" value="2"/>
</dbReference>
<comment type="subcellular location">
    <subcellularLocation>
        <location evidence="1">Membrane</location>
        <topology evidence="1">Multi-pass membrane protein</topology>
    </subcellularLocation>
</comment>
<dbReference type="GO" id="GO:0005524">
    <property type="term" value="F:ATP binding"/>
    <property type="evidence" value="ECO:0007669"/>
    <property type="project" value="UniProtKB-KW"/>
</dbReference>
<dbReference type="EMBL" id="MU128940">
    <property type="protein sequence ID" value="KAF9516365.1"/>
    <property type="molecule type" value="Genomic_DNA"/>
</dbReference>
<dbReference type="SUPFAM" id="SSF90123">
    <property type="entry name" value="ABC transporter transmembrane region"/>
    <property type="match status" value="2"/>
</dbReference>
<dbReference type="CDD" id="cd03250">
    <property type="entry name" value="ABCC_MRP_domain1"/>
    <property type="match status" value="1"/>
</dbReference>
<keyword evidence="7" id="KW-0067">ATP-binding</keyword>
<keyword evidence="9 11" id="KW-0472">Membrane</keyword>
<reference evidence="14" key="1">
    <citation type="journal article" date="2020" name="Nat. Commun.">
        <title>Large-scale genome sequencing of mycorrhizal fungi provides insights into the early evolution of symbiotic traits.</title>
        <authorList>
            <person name="Miyauchi S."/>
            <person name="Kiss E."/>
            <person name="Kuo A."/>
            <person name="Drula E."/>
            <person name="Kohler A."/>
            <person name="Sanchez-Garcia M."/>
            <person name="Morin E."/>
            <person name="Andreopoulos B."/>
            <person name="Barry K.W."/>
            <person name="Bonito G."/>
            <person name="Buee M."/>
            <person name="Carver A."/>
            <person name="Chen C."/>
            <person name="Cichocki N."/>
            <person name="Clum A."/>
            <person name="Culley D."/>
            <person name="Crous P.W."/>
            <person name="Fauchery L."/>
            <person name="Girlanda M."/>
            <person name="Hayes R.D."/>
            <person name="Keri Z."/>
            <person name="LaButti K."/>
            <person name="Lipzen A."/>
            <person name="Lombard V."/>
            <person name="Magnuson J."/>
            <person name="Maillard F."/>
            <person name="Murat C."/>
            <person name="Nolan M."/>
            <person name="Ohm R.A."/>
            <person name="Pangilinan J."/>
            <person name="Pereira M.F."/>
            <person name="Perotto S."/>
            <person name="Peter M."/>
            <person name="Pfister S."/>
            <person name="Riley R."/>
            <person name="Sitrit Y."/>
            <person name="Stielow J.B."/>
            <person name="Szollosi G."/>
            <person name="Zifcakova L."/>
            <person name="Stursova M."/>
            <person name="Spatafora J.W."/>
            <person name="Tedersoo L."/>
            <person name="Vaario L.M."/>
            <person name="Yamada A."/>
            <person name="Yan M."/>
            <person name="Wang P."/>
            <person name="Xu J."/>
            <person name="Bruns T."/>
            <person name="Baldrian P."/>
            <person name="Vilgalys R."/>
            <person name="Dunand C."/>
            <person name="Henrissat B."/>
            <person name="Grigoriev I.V."/>
            <person name="Hibbett D."/>
            <person name="Nagy L.G."/>
            <person name="Martin F.M."/>
        </authorList>
    </citation>
    <scope>NUCLEOTIDE SEQUENCE</scope>
    <source>
        <strain evidence="14">UP504</strain>
    </source>
</reference>
<feature type="region of interest" description="Disordered" evidence="10">
    <location>
        <begin position="513"/>
        <end position="540"/>
    </location>
</feature>
<dbReference type="PANTHER" id="PTHR24223:SF456">
    <property type="entry name" value="MULTIDRUG RESISTANCE-ASSOCIATED PROTEIN LETHAL(2)03659"/>
    <property type="match status" value="1"/>
</dbReference>
<feature type="transmembrane region" description="Helical" evidence="11">
    <location>
        <begin position="406"/>
        <end position="433"/>
    </location>
</feature>
<evidence type="ECO:0000313" key="15">
    <source>
        <dbReference type="Proteomes" id="UP000886523"/>
    </source>
</evidence>
<evidence type="ECO:0000256" key="4">
    <source>
        <dbReference type="ARBA" id="ARBA00022692"/>
    </source>
</evidence>
<dbReference type="InterPro" id="IPR011527">
    <property type="entry name" value="ABC1_TM_dom"/>
</dbReference>
<name>A0A9P6B2I6_9AGAM</name>
<dbReference type="InterPro" id="IPR003439">
    <property type="entry name" value="ABC_transporter-like_ATP-bd"/>
</dbReference>
<dbReference type="InterPro" id="IPR050173">
    <property type="entry name" value="ABC_transporter_C-like"/>
</dbReference>
<gene>
    <name evidence="14" type="ORF">BS47DRAFT_1371770</name>
</gene>
<comment type="caution">
    <text evidence="14">The sequence shown here is derived from an EMBL/GenBank/DDBJ whole genome shotgun (WGS) entry which is preliminary data.</text>
</comment>
<evidence type="ECO:0000256" key="6">
    <source>
        <dbReference type="ARBA" id="ARBA00022741"/>
    </source>
</evidence>
<dbReference type="InterPro" id="IPR027417">
    <property type="entry name" value="P-loop_NTPase"/>
</dbReference>
<dbReference type="PANTHER" id="PTHR24223">
    <property type="entry name" value="ATP-BINDING CASSETTE SUB-FAMILY C"/>
    <property type="match status" value="1"/>
</dbReference>
<dbReference type="CDD" id="cd18606">
    <property type="entry name" value="ABC_6TM_YOR1_D2_like"/>
    <property type="match status" value="1"/>
</dbReference>
<dbReference type="FunFam" id="3.40.50.300:FF:000997">
    <property type="entry name" value="Multidrug resistance-associated protein 1"/>
    <property type="match status" value="1"/>
</dbReference>
<dbReference type="GO" id="GO:0016020">
    <property type="term" value="C:membrane"/>
    <property type="evidence" value="ECO:0007669"/>
    <property type="project" value="UniProtKB-SubCell"/>
</dbReference>
<feature type="transmembrane region" description="Helical" evidence="11">
    <location>
        <begin position="1048"/>
        <end position="1067"/>
    </location>
</feature>
<evidence type="ECO:0000256" key="7">
    <source>
        <dbReference type="ARBA" id="ARBA00022840"/>
    </source>
</evidence>
<dbReference type="PROSITE" id="PS50893">
    <property type="entry name" value="ABC_TRANSPORTER_2"/>
    <property type="match status" value="2"/>
</dbReference>
<dbReference type="Pfam" id="PF00664">
    <property type="entry name" value="ABC_membrane"/>
    <property type="match status" value="2"/>
</dbReference>
<dbReference type="CDD" id="cd18597">
    <property type="entry name" value="ABC_6TM_YOR1_D1_like"/>
    <property type="match status" value="1"/>
</dbReference>
<feature type="transmembrane region" description="Helical" evidence="11">
    <location>
        <begin position="963"/>
        <end position="979"/>
    </location>
</feature>
<keyword evidence="15" id="KW-1185">Reference proteome</keyword>
<feature type="region of interest" description="Disordered" evidence="10">
    <location>
        <begin position="1"/>
        <end position="24"/>
    </location>
</feature>
<feature type="transmembrane region" description="Helical" evidence="11">
    <location>
        <begin position="866"/>
        <end position="885"/>
    </location>
</feature>
<sequence>MSPPSREDLSTDSDKDDRSTASDPWEDYWKSVEETYRRKWWQIWRPSHPPPPPLANMDEAPQIPLATASLFSIFTFSWITPVMVIGWQRPLQAGDLWTMDESRKAHVLAAKFDDRWRVRVKAANEWNAALENGTIAPGAVRRMWWKVKSFGDSNKQLEFRERWGKSSRREPSLFFALNDVVGWDFWVGGVCKIIGDTARSCAPLASKVLIKYAQQRADPHKPKPHIGKGIGSALGLVILTIMSSIFQHQWFWRSMTSGLHARTALINSLYTRSLNFTPKARTIHSNGTLVNHLSTDISRIDYFFQWFHPTWTSSIQATLLCAQMGPAALAGFAMLLLLVPVEAKAMKLQLRMRQSSMKFTDQRAGLLREILGAMRITKLFTYEIPLLNRISVIREQELAGVRTLQLMLAAALAIAFSIPALASVLAFIVYAAAGHSLDPAIIFTSLSLFGLLRQPFMFLPRSLSASTDGRNAFSRLSRVFLADTMEETTPIDLDLPFAVLVRDADFCWESRPGSVGASSKAKLTSTAARPSKEMDLSSPDPSTIQAGPFSVRGVNITIPRGGKIYAIVGSVGSGKSSLIQGLVGEMRMARGEMKLGGSLAYCAQTPWIQNASLVCSSEPAYVIQPRFVSVIAIKCAIRREFDEWRYWQVLSDASLKADLEILPDGDFTEIGERGINLSGGQKARVNLARALYSEADIVVLDDPLSAVDAHVGQSLFNDAILGLKARGKAVILVTHALHFLPQVDHVYHLANGVIHEEGTYEELISNGGLFSVLVRDFGSQNVRQSQVHEDDAEVQLDGNQAVNPAADGGNAKVGRALMQIETRKIGSISGAALMLLLFCATLMQVSQVLTNYWLIWWEDNAFHQRPGFYMVWILFMLLVALVPPLETTIRGASISWMCYLASAKMHSKGLTRALHAPMSFFDTTPLGRILGVFGKDMDIAQTLCMVLGSILLITILFHYFLPVAFIVVLGYIVLGKFYLASSREMKRLDGILRSELYSHFSESLSGLATIHAYGESSRFIADNARFIDHGNSALYLTITNQRWLSVRLDTVGSILIFSVSLMAMFGVNGVSPAQIGLVLTYVVEITMVLSAVTRQTAEVENNMNAVERIFQYTAYEINDPPPPPSWPERGEVEFKDVVLSYRPGLPPVLQGISFVVDGGQKIGVVGRTGAGKSSLMAALFRLVELSSGSIHIDGLDISKLGLRQLRSKISIIPQDPFIFSGTIRSNLDPFSQHDDARLWDALRRSHLVNSFDSEDEKSTPRFTLDTTIEPEGSNLSVGERSLLSLARALCKDSQIVVMDEATASVDLETDSKIQETVLAEFSSRTILCIAHRLRTIIHYDKILVLDQGQAIEFDTPLNLFDRKDGVFRSLCEQSHIGRKEIEVEVGSLEIV</sequence>
<keyword evidence="5" id="KW-0677">Repeat</keyword>
<feature type="transmembrane region" description="Helical" evidence="11">
    <location>
        <begin position="226"/>
        <end position="246"/>
    </location>
</feature>
<evidence type="ECO:0000256" key="5">
    <source>
        <dbReference type="ARBA" id="ARBA00022737"/>
    </source>
</evidence>
<evidence type="ECO:0008006" key="16">
    <source>
        <dbReference type="Google" id="ProtNLM"/>
    </source>
</evidence>
<dbReference type="FunFam" id="1.20.1560.10:FF:000013">
    <property type="entry name" value="ABC transporter C family member 2"/>
    <property type="match status" value="1"/>
</dbReference>
<dbReference type="GO" id="GO:0016887">
    <property type="term" value="F:ATP hydrolysis activity"/>
    <property type="evidence" value="ECO:0007669"/>
    <property type="project" value="InterPro"/>
</dbReference>
<evidence type="ECO:0000259" key="12">
    <source>
        <dbReference type="PROSITE" id="PS50893"/>
    </source>
</evidence>
<dbReference type="PROSITE" id="PS00211">
    <property type="entry name" value="ABC_TRANSPORTER_1"/>
    <property type="match status" value="2"/>
</dbReference>
<evidence type="ECO:0000256" key="3">
    <source>
        <dbReference type="ARBA" id="ARBA00022448"/>
    </source>
</evidence>
<dbReference type="PROSITE" id="PS50929">
    <property type="entry name" value="ABC_TM1F"/>
    <property type="match status" value="2"/>
</dbReference>
<feature type="transmembrane region" description="Helical" evidence="11">
    <location>
        <begin position="63"/>
        <end position="87"/>
    </location>
</feature>
<keyword evidence="8 11" id="KW-1133">Transmembrane helix</keyword>
<feature type="transmembrane region" description="Helical" evidence="11">
    <location>
        <begin position="315"/>
        <end position="341"/>
    </location>
</feature>
<keyword evidence="3" id="KW-0813">Transport</keyword>
<feature type="domain" description="ABC transporter" evidence="12">
    <location>
        <begin position="1132"/>
        <end position="1372"/>
    </location>
</feature>
<evidence type="ECO:0000256" key="2">
    <source>
        <dbReference type="ARBA" id="ARBA00009726"/>
    </source>
</evidence>
<dbReference type="GO" id="GO:0140359">
    <property type="term" value="F:ABC-type transporter activity"/>
    <property type="evidence" value="ECO:0007669"/>
    <property type="project" value="InterPro"/>
</dbReference>
<accession>A0A9P6B2I6</accession>
<feature type="transmembrane region" description="Helical" evidence="11">
    <location>
        <begin position="825"/>
        <end position="846"/>
    </location>
</feature>
<evidence type="ECO:0000256" key="10">
    <source>
        <dbReference type="SAM" id="MobiDB-lite"/>
    </source>
</evidence>
<feature type="domain" description="ABC transporter" evidence="12">
    <location>
        <begin position="536"/>
        <end position="776"/>
    </location>
</feature>
<dbReference type="Proteomes" id="UP000886523">
    <property type="component" value="Unassembled WGS sequence"/>
</dbReference>
<proteinExistence type="inferred from homology"/>
<dbReference type="InterPro" id="IPR017871">
    <property type="entry name" value="ABC_transporter-like_CS"/>
</dbReference>
<dbReference type="CDD" id="cd03244">
    <property type="entry name" value="ABCC_MRP_domain2"/>
    <property type="match status" value="1"/>
</dbReference>
<dbReference type="InterPro" id="IPR003593">
    <property type="entry name" value="AAA+_ATPase"/>
</dbReference>
<feature type="transmembrane region" description="Helical" evidence="11">
    <location>
        <begin position="1073"/>
        <end position="1093"/>
    </location>
</feature>
<keyword evidence="6" id="KW-0547">Nucleotide-binding</keyword>
<organism evidence="14 15">
    <name type="scientific">Hydnum rufescens UP504</name>
    <dbReference type="NCBI Taxonomy" id="1448309"/>
    <lineage>
        <taxon>Eukaryota</taxon>
        <taxon>Fungi</taxon>
        <taxon>Dikarya</taxon>
        <taxon>Basidiomycota</taxon>
        <taxon>Agaricomycotina</taxon>
        <taxon>Agaricomycetes</taxon>
        <taxon>Cantharellales</taxon>
        <taxon>Hydnaceae</taxon>
        <taxon>Hydnum</taxon>
    </lineage>
</organism>
<evidence type="ECO:0000259" key="13">
    <source>
        <dbReference type="PROSITE" id="PS50929"/>
    </source>
</evidence>
<dbReference type="FunFam" id="3.40.50.300:FF:000565">
    <property type="entry name" value="ABC bile acid transporter"/>
    <property type="match status" value="1"/>
</dbReference>
<dbReference type="SUPFAM" id="SSF52540">
    <property type="entry name" value="P-loop containing nucleoside triphosphate hydrolases"/>
    <property type="match status" value="2"/>
</dbReference>
<dbReference type="Gene3D" id="1.20.1560.10">
    <property type="entry name" value="ABC transporter type 1, transmembrane domain"/>
    <property type="match status" value="2"/>
</dbReference>
<evidence type="ECO:0000256" key="1">
    <source>
        <dbReference type="ARBA" id="ARBA00004141"/>
    </source>
</evidence>